<protein>
    <recommendedName>
        <fullName evidence="1">UPF0246 protein ABENE_15315</fullName>
    </recommendedName>
</protein>
<dbReference type="PANTHER" id="PTHR30283">
    <property type="entry name" value="PEROXIDE STRESS RESPONSE PROTEIN YAAA"/>
    <property type="match status" value="1"/>
</dbReference>
<dbReference type="Proteomes" id="UP000017837">
    <property type="component" value="Unassembled WGS sequence"/>
</dbReference>
<evidence type="ECO:0000256" key="1">
    <source>
        <dbReference type="HAMAP-Rule" id="MF_00652"/>
    </source>
</evidence>
<dbReference type="EMBL" id="AWGB01000034">
    <property type="protein sequence ID" value="ESQ88766.1"/>
    <property type="molecule type" value="Genomic_DNA"/>
</dbReference>
<accession>V4PKM0</accession>
<gene>
    <name evidence="2" type="ORF">ABENE_15315</name>
</gene>
<dbReference type="HAMAP" id="MF_00652">
    <property type="entry name" value="UPF0246"/>
    <property type="match status" value="1"/>
</dbReference>
<dbReference type="RefSeq" id="WP_018083064.1">
    <property type="nucleotide sequence ID" value="NZ_AQWM01000023.1"/>
</dbReference>
<evidence type="ECO:0000313" key="3">
    <source>
        <dbReference type="Proteomes" id="UP000017837"/>
    </source>
</evidence>
<comment type="similarity">
    <text evidence="1">Belongs to the UPF0246 family.</text>
</comment>
<comment type="caution">
    <text evidence="2">The sequence shown here is derived from an EMBL/GenBank/DDBJ whole genome shotgun (WGS) entry which is preliminary data.</text>
</comment>
<dbReference type="STRING" id="1121022.GCA_000376105_03388"/>
<dbReference type="AlphaFoldDB" id="V4PKM0"/>
<dbReference type="OrthoDB" id="9777133at2"/>
<dbReference type="GO" id="GO:0033194">
    <property type="term" value="P:response to hydroperoxide"/>
    <property type="evidence" value="ECO:0007669"/>
    <property type="project" value="TreeGrafter"/>
</dbReference>
<dbReference type="eggNOG" id="COG3022">
    <property type="taxonomic scope" value="Bacteria"/>
</dbReference>
<reference evidence="2 3" key="1">
    <citation type="journal article" date="2014" name="Nature">
        <title>Sequential evolution of bacterial morphology by co-option of a developmental regulator.</title>
        <authorList>
            <person name="Jiang C."/>
            <person name="Brown P.J."/>
            <person name="Ducret A."/>
            <person name="Brun Y.V."/>
        </authorList>
    </citation>
    <scope>NUCLEOTIDE SEQUENCE [LARGE SCALE GENOMIC DNA]</scope>
    <source>
        <strain evidence="2 3">DSM 16100</strain>
    </source>
</reference>
<dbReference type="Pfam" id="PF03883">
    <property type="entry name" value="H2O2_YaaD"/>
    <property type="match status" value="1"/>
</dbReference>
<proteinExistence type="inferred from homology"/>
<name>V4PKM0_9CAUL</name>
<organism evidence="2 3">
    <name type="scientific">Asticcacaulis benevestitus DSM 16100 = ATCC BAA-896</name>
    <dbReference type="NCBI Taxonomy" id="1121022"/>
    <lineage>
        <taxon>Bacteria</taxon>
        <taxon>Pseudomonadati</taxon>
        <taxon>Pseudomonadota</taxon>
        <taxon>Alphaproteobacteria</taxon>
        <taxon>Caulobacterales</taxon>
        <taxon>Caulobacteraceae</taxon>
        <taxon>Asticcacaulis</taxon>
    </lineage>
</organism>
<evidence type="ECO:0000313" key="2">
    <source>
        <dbReference type="EMBL" id="ESQ88766.1"/>
    </source>
</evidence>
<keyword evidence="3" id="KW-1185">Reference proteome</keyword>
<dbReference type="PANTHER" id="PTHR30283:SF4">
    <property type="entry name" value="PEROXIDE STRESS RESISTANCE PROTEIN YAAA"/>
    <property type="match status" value="1"/>
</dbReference>
<dbReference type="PATRIC" id="fig|1121022.4.peg.3119"/>
<dbReference type="InterPro" id="IPR005583">
    <property type="entry name" value="YaaA"/>
</dbReference>
<dbReference type="NCBIfam" id="NF002542">
    <property type="entry name" value="PRK02101.1-3"/>
    <property type="match status" value="1"/>
</dbReference>
<sequence>MLTLISPAKSLDLTPFDIGLAPTETRFPDQSQKLLTALKRLKPNHIAELMDISKALSDLNYERYQGFENQTPGACVFMFDGDVYTGLEARTLDKEGAMWAQTHLRILSGLYGILRPLDLIRPYRLEMGSHLKVGRAETLYQFWGDSLAKSLAAELQEQGSDTVVNLASQEYARAALTKTLKAKVISPRFLEIKGNQARIVSFFAKKARGLMARYMIDQRVDRIEGIRDFKIADYSFRADLSKDDDWVFTRPQPELITKKKAA</sequence>
<dbReference type="GO" id="GO:0005829">
    <property type="term" value="C:cytosol"/>
    <property type="evidence" value="ECO:0007669"/>
    <property type="project" value="TreeGrafter"/>
</dbReference>